<dbReference type="Pfam" id="PF00059">
    <property type="entry name" value="Lectin_C"/>
    <property type="match status" value="2"/>
</dbReference>
<evidence type="ECO:0000256" key="1">
    <source>
        <dbReference type="ARBA" id="ARBA00023157"/>
    </source>
</evidence>
<proteinExistence type="predicted"/>
<evidence type="ECO:0000259" key="3">
    <source>
        <dbReference type="PROSITE" id="PS50041"/>
    </source>
</evidence>
<dbReference type="CDD" id="cd00037">
    <property type="entry name" value="CLECT"/>
    <property type="match status" value="2"/>
</dbReference>
<dbReference type="InterPro" id="IPR016186">
    <property type="entry name" value="C-type_lectin-like/link_sf"/>
</dbReference>
<protein>
    <submittedName>
        <fullName evidence="5">C-type lectin domain-containing protein</fullName>
    </submittedName>
</protein>
<accession>A0A914DKZ0</accession>
<dbReference type="InterPro" id="IPR016187">
    <property type="entry name" value="CTDL_fold"/>
</dbReference>
<dbReference type="InterPro" id="IPR018378">
    <property type="entry name" value="C-type_lectin_CS"/>
</dbReference>
<dbReference type="WBParaSite" id="ACRNAN_scaffold301.g16543.t1">
    <property type="protein sequence ID" value="ACRNAN_scaffold301.g16543.t1"/>
    <property type="gene ID" value="ACRNAN_scaffold301.g16543"/>
</dbReference>
<dbReference type="InterPro" id="IPR001304">
    <property type="entry name" value="C-type_lectin-like"/>
</dbReference>
<keyword evidence="2" id="KW-0732">Signal</keyword>
<dbReference type="PROSITE" id="PS00615">
    <property type="entry name" value="C_TYPE_LECTIN_1"/>
    <property type="match status" value="1"/>
</dbReference>
<dbReference type="Gene3D" id="3.10.100.10">
    <property type="entry name" value="Mannose-Binding Protein A, subunit A"/>
    <property type="match status" value="2"/>
</dbReference>
<evidence type="ECO:0000256" key="2">
    <source>
        <dbReference type="SAM" id="SignalP"/>
    </source>
</evidence>
<reference evidence="5" key="1">
    <citation type="submission" date="2022-11" db="UniProtKB">
        <authorList>
            <consortium name="WormBaseParasite"/>
        </authorList>
    </citation>
    <scope>IDENTIFICATION</scope>
</reference>
<dbReference type="InterPro" id="IPR050111">
    <property type="entry name" value="C-type_lectin/snaclec_domain"/>
</dbReference>
<feature type="domain" description="C-type lectin" evidence="3">
    <location>
        <begin position="36"/>
        <end position="147"/>
    </location>
</feature>
<feature type="domain" description="C-type lectin" evidence="3">
    <location>
        <begin position="187"/>
        <end position="317"/>
    </location>
</feature>
<keyword evidence="1" id="KW-1015">Disulfide bond</keyword>
<feature type="chain" id="PRO_5036834142" evidence="2">
    <location>
        <begin position="22"/>
        <end position="325"/>
    </location>
</feature>
<evidence type="ECO:0000313" key="4">
    <source>
        <dbReference type="Proteomes" id="UP000887540"/>
    </source>
</evidence>
<dbReference type="SUPFAM" id="SSF56436">
    <property type="entry name" value="C-type lectin-like"/>
    <property type="match status" value="2"/>
</dbReference>
<organism evidence="4 5">
    <name type="scientific">Acrobeloides nanus</name>
    <dbReference type="NCBI Taxonomy" id="290746"/>
    <lineage>
        <taxon>Eukaryota</taxon>
        <taxon>Metazoa</taxon>
        <taxon>Ecdysozoa</taxon>
        <taxon>Nematoda</taxon>
        <taxon>Chromadorea</taxon>
        <taxon>Rhabditida</taxon>
        <taxon>Tylenchina</taxon>
        <taxon>Cephalobomorpha</taxon>
        <taxon>Cephaloboidea</taxon>
        <taxon>Cephalobidae</taxon>
        <taxon>Acrobeloides</taxon>
    </lineage>
</organism>
<dbReference type="PANTHER" id="PTHR22803">
    <property type="entry name" value="MANNOSE, PHOSPHOLIPASE, LECTIN RECEPTOR RELATED"/>
    <property type="match status" value="1"/>
</dbReference>
<name>A0A914DKZ0_9BILA</name>
<dbReference type="AlphaFoldDB" id="A0A914DKZ0"/>
<evidence type="ECO:0000313" key="5">
    <source>
        <dbReference type="WBParaSite" id="ACRNAN_scaffold301.g16543.t1"/>
    </source>
</evidence>
<feature type="signal peptide" evidence="2">
    <location>
        <begin position="1"/>
        <end position="21"/>
    </location>
</feature>
<dbReference type="PROSITE" id="PS50041">
    <property type="entry name" value="C_TYPE_LECTIN_2"/>
    <property type="match status" value="2"/>
</dbReference>
<dbReference type="Proteomes" id="UP000887540">
    <property type="component" value="Unplaced"/>
</dbReference>
<sequence>MNTRCFLSIFFILLNLNFISTICPKGTIEGFDPKICYKFFGAPTDFLSANITCQIIGGNLASINSAFINEFISQTLKDSLADPTIKTWIGGTKIGSTWTWIDGNPFSYKNWAKGQPSSGNCASIDPSQSVSNWYSNDCQTNMPYICEVSAAEDPCSVCPTTTSCPVSVCPTVSPIPVCRHGYSYFSQWNSCYKYVNAPLNFEAAENYCINEGGYLTSIHSPDEQEYIDTLSHQYGDGPYQAPWIGLRDTGNDLSLPFWFWTDNTETTYSNWYPGYPTNGGGDSGCGDMITSGSPWNNGKSYWENDNNCDQTRPFICKQAPICGSG</sequence>
<dbReference type="SMART" id="SM00034">
    <property type="entry name" value="CLECT"/>
    <property type="match status" value="2"/>
</dbReference>
<keyword evidence="4" id="KW-1185">Reference proteome</keyword>